<reference evidence="1 2" key="1">
    <citation type="submission" date="2017-10" db="EMBL/GenBank/DDBJ databases">
        <title>Whole genome sequencing of members of genus Pseudoxanthomonas.</title>
        <authorList>
            <person name="Kumar S."/>
            <person name="Bansal K."/>
            <person name="Kaur A."/>
            <person name="Patil P."/>
            <person name="Sharma S."/>
            <person name="Patil P.B."/>
        </authorList>
    </citation>
    <scope>NUCLEOTIDE SEQUENCE [LARGE SCALE GENOMIC DNA]</scope>
    <source>
        <strain evidence="1 2">DSM 17109</strain>
    </source>
</reference>
<dbReference type="Proteomes" id="UP000781710">
    <property type="component" value="Unassembled WGS sequence"/>
</dbReference>
<dbReference type="InterPro" id="IPR025412">
    <property type="entry name" value="DUF4304"/>
</dbReference>
<accession>A0ABQ6ZDC8</accession>
<organism evidence="1 2">
    <name type="scientific">Pseudoxanthomonas japonensis</name>
    <dbReference type="NCBI Taxonomy" id="69284"/>
    <lineage>
        <taxon>Bacteria</taxon>
        <taxon>Pseudomonadati</taxon>
        <taxon>Pseudomonadota</taxon>
        <taxon>Gammaproteobacteria</taxon>
        <taxon>Lysobacterales</taxon>
        <taxon>Lysobacteraceae</taxon>
        <taxon>Pseudoxanthomonas</taxon>
    </lineage>
</organism>
<protein>
    <recommendedName>
        <fullName evidence="3">DUF4304 domain-containing protein</fullName>
    </recommendedName>
</protein>
<comment type="caution">
    <text evidence="1">The sequence shown here is derived from an EMBL/GenBank/DDBJ whole genome shotgun (WGS) entry which is preliminary data.</text>
</comment>
<name>A0ABQ6ZDC8_9GAMM</name>
<sequence>MDSKIVNREIKKTVWPALKRAGFDHFTQRTAWRHHEDSIDVVNFQSFNSYNADVIGINTFSFCVNLGKYLLYVPPTWDVKVKGGIQLPNEAECLFRGRLFPNVAAAPSDKTIWSIDASGKNLLWCIQDVLGQVSTALEWFAALDERSHVLSVLLQKDEHMCRLWGFGRNPSPSRSYSTGYVALALGQQELAISKLQEAVDSKCFTRLFSSVEGAVNRAL</sequence>
<dbReference type="Pfam" id="PF14137">
    <property type="entry name" value="DUF4304"/>
    <property type="match status" value="1"/>
</dbReference>
<dbReference type="EMBL" id="PDWW01000030">
    <property type="protein sequence ID" value="KAF1723247.1"/>
    <property type="molecule type" value="Genomic_DNA"/>
</dbReference>
<proteinExistence type="predicted"/>
<evidence type="ECO:0000313" key="1">
    <source>
        <dbReference type="EMBL" id="KAF1723247.1"/>
    </source>
</evidence>
<keyword evidence="2" id="KW-1185">Reference proteome</keyword>
<evidence type="ECO:0008006" key="3">
    <source>
        <dbReference type="Google" id="ProtNLM"/>
    </source>
</evidence>
<evidence type="ECO:0000313" key="2">
    <source>
        <dbReference type="Proteomes" id="UP000781710"/>
    </source>
</evidence>
<gene>
    <name evidence="1" type="ORF">CSC78_16490</name>
</gene>
<dbReference type="RefSeq" id="WP_162338961.1">
    <property type="nucleotide sequence ID" value="NZ_JBHSRQ010000014.1"/>
</dbReference>